<sequence>MTPHTITPAVEAVFRCKAKAGLRRSPRGLRTLILPAEIESAFVAKDDLVPFRRSPVALRMANGGVDEFASRAAHGTGANVLQPGAFL</sequence>
<evidence type="ECO:0000313" key="2">
    <source>
        <dbReference type="Proteomes" id="UP000887159"/>
    </source>
</evidence>
<name>A0A8X6SFR8_TRICX</name>
<dbReference type="Proteomes" id="UP000887159">
    <property type="component" value="Unassembled WGS sequence"/>
</dbReference>
<organism evidence="1 2">
    <name type="scientific">Trichonephila clavipes</name>
    <name type="common">Golden silk orbweaver</name>
    <name type="synonym">Nephila clavipes</name>
    <dbReference type="NCBI Taxonomy" id="2585209"/>
    <lineage>
        <taxon>Eukaryota</taxon>
        <taxon>Metazoa</taxon>
        <taxon>Ecdysozoa</taxon>
        <taxon>Arthropoda</taxon>
        <taxon>Chelicerata</taxon>
        <taxon>Arachnida</taxon>
        <taxon>Araneae</taxon>
        <taxon>Araneomorphae</taxon>
        <taxon>Entelegynae</taxon>
        <taxon>Araneoidea</taxon>
        <taxon>Nephilidae</taxon>
        <taxon>Trichonephila</taxon>
    </lineage>
</organism>
<reference evidence="1" key="1">
    <citation type="submission" date="2020-08" db="EMBL/GenBank/DDBJ databases">
        <title>Multicomponent nature underlies the extraordinary mechanical properties of spider dragline silk.</title>
        <authorList>
            <person name="Kono N."/>
            <person name="Nakamura H."/>
            <person name="Mori M."/>
            <person name="Yoshida Y."/>
            <person name="Ohtoshi R."/>
            <person name="Malay A.D."/>
            <person name="Moran D.A.P."/>
            <person name="Tomita M."/>
            <person name="Numata K."/>
            <person name="Arakawa K."/>
        </authorList>
    </citation>
    <scope>NUCLEOTIDE SEQUENCE</scope>
</reference>
<proteinExistence type="predicted"/>
<evidence type="ECO:0000313" key="1">
    <source>
        <dbReference type="EMBL" id="GFY12854.1"/>
    </source>
</evidence>
<protein>
    <submittedName>
        <fullName evidence="1">Uncharacterized protein</fullName>
    </submittedName>
</protein>
<accession>A0A8X6SFR8</accession>
<dbReference type="AlphaFoldDB" id="A0A8X6SFR8"/>
<comment type="caution">
    <text evidence="1">The sequence shown here is derived from an EMBL/GenBank/DDBJ whole genome shotgun (WGS) entry which is preliminary data.</text>
</comment>
<keyword evidence="2" id="KW-1185">Reference proteome</keyword>
<dbReference type="EMBL" id="BMAU01021318">
    <property type="protein sequence ID" value="GFY12854.1"/>
    <property type="molecule type" value="Genomic_DNA"/>
</dbReference>
<gene>
    <name evidence="1" type="ORF">TNCV_3074141</name>
</gene>